<dbReference type="InterPro" id="IPR017853">
    <property type="entry name" value="GH"/>
</dbReference>
<dbReference type="Proteomes" id="UP001234581">
    <property type="component" value="Unassembled WGS sequence"/>
</dbReference>
<evidence type="ECO:0000256" key="6">
    <source>
        <dbReference type="ARBA" id="ARBA00022525"/>
    </source>
</evidence>
<dbReference type="SUPFAM" id="SSF51445">
    <property type="entry name" value="(Trans)glycosidases"/>
    <property type="match status" value="1"/>
</dbReference>
<keyword evidence="10" id="KW-0326">Glycosidase</keyword>
<dbReference type="AlphaFoldDB" id="A0AAD7XVN0"/>
<comment type="caution">
    <text evidence="19">The sequence shown here is derived from an EMBL/GenBank/DDBJ whole genome shotgun (WGS) entry which is preliminary data.</text>
</comment>
<name>A0AAD7XVN0_9FUNG</name>
<dbReference type="Pfam" id="PF14310">
    <property type="entry name" value="Fn3-like"/>
    <property type="match status" value="1"/>
</dbReference>
<dbReference type="Pfam" id="PF00933">
    <property type="entry name" value="Glyco_hydro_3"/>
    <property type="match status" value="1"/>
</dbReference>
<dbReference type="PANTHER" id="PTHR42715:SF12">
    <property type="entry name" value="BETA-GLUCOSIDASE G-RELATED"/>
    <property type="match status" value="1"/>
</dbReference>
<evidence type="ECO:0000256" key="4">
    <source>
        <dbReference type="ARBA" id="ARBA00005336"/>
    </source>
</evidence>
<evidence type="ECO:0000256" key="15">
    <source>
        <dbReference type="ARBA" id="ARBA00041601"/>
    </source>
</evidence>
<feature type="domain" description="Fibronectin type III-like" evidence="18">
    <location>
        <begin position="631"/>
        <end position="700"/>
    </location>
</feature>
<evidence type="ECO:0000313" key="20">
    <source>
        <dbReference type="Proteomes" id="UP001234581"/>
    </source>
</evidence>
<dbReference type="GeneID" id="83217008"/>
<evidence type="ECO:0000313" key="19">
    <source>
        <dbReference type="EMBL" id="KAJ8654713.1"/>
    </source>
</evidence>
<keyword evidence="9" id="KW-0119">Carbohydrate metabolism</keyword>
<dbReference type="EC" id="3.2.1.21" evidence="5"/>
<evidence type="ECO:0000256" key="16">
    <source>
        <dbReference type="ARBA" id="ARBA00041808"/>
    </source>
</evidence>
<dbReference type="Gene3D" id="3.20.20.300">
    <property type="entry name" value="Glycoside hydrolase, family 3, N-terminal domain"/>
    <property type="match status" value="1"/>
</dbReference>
<comment type="pathway">
    <text evidence="3">Glycan metabolism; cellulose degradation.</text>
</comment>
<dbReference type="FunFam" id="3.20.20.300:FF:000002">
    <property type="entry name" value="Probable beta-glucosidase"/>
    <property type="match status" value="1"/>
</dbReference>
<organism evidence="19 20">
    <name type="scientific">Lichtheimia ornata</name>
    <dbReference type="NCBI Taxonomy" id="688661"/>
    <lineage>
        <taxon>Eukaryota</taxon>
        <taxon>Fungi</taxon>
        <taxon>Fungi incertae sedis</taxon>
        <taxon>Mucoromycota</taxon>
        <taxon>Mucoromycotina</taxon>
        <taxon>Mucoromycetes</taxon>
        <taxon>Mucorales</taxon>
        <taxon>Lichtheimiaceae</taxon>
        <taxon>Lichtheimia</taxon>
    </lineage>
</organism>
<evidence type="ECO:0000256" key="1">
    <source>
        <dbReference type="ARBA" id="ARBA00000448"/>
    </source>
</evidence>
<evidence type="ECO:0000256" key="10">
    <source>
        <dbReference type="ARBA" id="ARBA00023295"/>
    </source>
</evidence>
<accession>A0AAD7XVN0</accession>
<evidence type="ECO:0000259" key="18">
    <source>
        <dbReference type="SMART" id="SM01217"/>
    </source>
</evidence>
<comment type="catalytic activity">
    <reaction evidence="1">
        <text>Hydrolysis of terminal, non-reducing beta-D-glucosyl residues with release of beta-D-glucose.</text>
        <dbReference type="EC" id="3.2.1.21"/>
    </reaction>
</comment>
<dbReference type="PANTHER" id="PTHR42715">
    <property type="entry name" value="BETA-GLUCOSIDASE"/>
    <property type="match status" value="1"/>
</dbReference>
<evidence type="ECO:0000256" key="5">
    <source>
        <dbReference type="ARBA" id="ARBA00012744"/>
    </source>
</evidence>
<gene>
    <name evidence="19" type="ORF">O0I10_009603</name>
</gene>
<comment type="subcellular location">
    <subcellularLocation>
        <location evidence="2">Secreted</location>
    </subcellularLocation>
</comment>
<dbReference type="GO" id="GO:0005576">
    <property type="term" value="C:extracellular region"/>
    <property type="evidence" value="ECO:0007669"/>
    <property type="project" value="UniProtKB-SubCell"/>
</dbReference>
<proteinExistence type="inferred from homology"/>
<sequence>MKHWSLIFVATVAIASSSNAVVALSPPIEPLSWDEAHVKAEKLVKQMSLEQIASITKGSGLFTGQCVGNSGGTTHPDFPSLCLADGPLGVRGSPFSSAFAAGITAAASFDKDAIRQRGIDMGAEFRGKGANVQLGPSMNIARNARAGRNWEAFGEDPYLSGVAAAETIHGIQSQGVIATAKHFIGNEQETNRNTESSVIDDRTLHEVYLWPFARSVEAGVGTVMCSYNKLNGTYACENDYALNHILKKELGFRGWVHSDWLATHSTTKAINNGLDMTMPGGILYFGSALERAVKHGDIDYSRARDMAQRIVAAWYKMRQDKDYPAVRMNVNTASKDPGVNVQEDHKKSIREMGAAATVLLRNNNNVLPLDTSSIKKIAIIGGDADSSRDNNTSSMVQIGGQGTLIQGGGSGSSNVPYIVSPLDAITSRADAFDIDVASSKSDILKHKAAETAKDADVAIVFAQLYAEEAFDVTSLKLKTDGLIEVVADANNNTIVVIHSGNAVLMPWADHPNIKGILWAGMPGQETGNSLADVLFGAVNPSGRLPITFAKQASDYPSDISWKLEFEYDEKLLVGYRWFDAKDIKPQFEFGFGLSYTTFEYKDLHVHVEKNTTSNVTAKMQITNTGSRDGAEVTQLYLAFPEYVHEPPKVLRGFEKVFLKKGHTANVTFELTKTELSVWDVKKQKWVVPSGDYEVLIGASSRDIRLHETFTL</sequence>
<dbReference type="GO" id="GO:0009251">
    <property type="term" value="P:glucan catabolic process"/>
    <property type="evidence" value="ECO:0007669"/>
    <property type="project" value="TreeGrafter"/>
</dbReference>
<dbReference type="InterPro" id="IPR036881">
    <property type="entry name" value="Glyco_hydro_3_C_sf"/>
</dbReference>
<dbReference type="SUPFAM" id="SSF52279">
    <property type="entry name" value="Beta-D-glucan exohydrolase, C-terminal domain"/>
    <property type="match status" value="1"/>
</dbReference>
<feature type="signal peptide" evidence="17">
    <location>
        <begin position="1"/>
        <end position="20"/>
    </location>
</feature>
<protein>
    <recommendedName>
        <fullName evidence="13">Probable beta-glucosidase G</fullName>
        <ecNumber evidence="5">3.2.1.21</ecNumber>
    </recommendedName>
    <alternativeName>
        <fullName evidence="14">Beta-D-glucoside glucohydrolase G</fullName>
    </alternativeName>
    <alternativeName>
        <fullName evidence="15">Cellobiase G</fullName>
    </alternativeName>
    <alternativeName>
        <fullName evidence="16">Gentiobiase G</fullName>
    </alternativeName>
</protein>
<evidence type="ECO:0000256" key="9">
    <source>
        <dbReference type="ARBA" id="ARBA00023277"/>
    </source>
</evidence>
<dbReference type="InterPro" id="IPR050288">
    <property type="entry name" value="Cellulose_deg_GH3"/>
</dbReference>
<reference evidence="19 20" key="1">
    <citation type="submission" date="2023-03" db="EMBL/GenBank/DDBJ databases">
        <title>Genome sequence of Lichtheimia ornata CBS 291.66.</title>
        <authorList>
            <person name="Mohabir J.T."/>
            <person name="Shea T.P."/>
            <person name="Kurbessoian T."/>
            <person name="Berby B."/>
            <person name="Fontaine J."/>
            <person name="Livny J."/>
            <person name="Gnirke A."/>
            <person name="Stajich J.E."/>
            <person name="Cuomo C.A."/>
        </authorList>
    </citation>
    <scope>NUCLEOTIDE SEQUENCE [LARGE SCALE GENOMIC DNA]</scope>
    <source>
        <strain evidence="19">CBS 291.66</strain>
    </source>
</reference>
<evidence type="ECO:0000256" key="17">
    <source>
        <dbReference type="SAM" id="SignalP"/>
    </source>
</evidence>
<comment type="similarity">
    <text evidence="4">Belongs to the glycosyl hydrolase 3 family.</text>
</comment>
<dbReference type="Gene3D" id="2.60.40.10">
    <property type="entry name" value="Immunoglobulins"/>
    <property type="match status" value="1"/>
</dbReference>
<evidence type="ECO:0000256" key="14">
    <source>
        <dbReference type="ARBA" id="ARBA00041276"/>
    </source>
</evidence>
<dbReference type="GO" id="GO:0008422">
    <property type="term" value="F:beta-glucosidase activity"/>
    <property type="evidence" value="ECO:0007669"/>
    <property type="project" value="UniProtKB-EC"/>
</dbReference>
<dbReference type="FunFam" id="2.60.40.10:FF:000495">
    <property type="entry name" value="Periplasmic beta-glucosidase"/>
    <property type="match status" value="1"/>
</dbReference>
<dbReference type="PRINTS" id="PR00133">
    <property type="entry name" value="GLHYDRLASE3"/>
</dbReference>
<dbReference type="SMART" id="SM01217">
    <property type="entry name" value="Fn3_like"/>
    <property type="match status" value="1"/>
</dbReference>
<dbReference type="InterPro" id="IPR001764">
    <property type="entry name" value="Glyco_hydro_3_N"/>
</dbReference>
<evidence type="ECO:0000256" key="3">
    <source>
        <dbReference type="ARBA" id="ARBA00004987"/>
    </source>
</evidence>
<dbReference type="InterPro" id="IPR036962">
    <property type="entry name" value="Glyco_hydro_3_N_sf"/>
</dbReference>
<keyword evidence="20" id="KW-1185">Reference proteome</keyword>
<evidence type="ECO:0000256" key="13">
    <source>
        <dbReference type="ARBA" id="ARBA00039579"/>
    </source>
</evidence>
<evidence type="ECO:0000256" key="2">
    <source>
        <dbReference type="ARBA" id="ARBA00004613"/>
    </source>
</evidence>
<feature type="chain" id="PRO_5041921215" description="Probable beta-glucosidase G" evidence="17">
    <location>
        <begin position="21"/>
        <end position="711"/>
    </location>
</feature>
<keyword evidence="7 17" id="KW-0732">Signal</keyword>
<dbReference type="Pfam" id="PF01915">
    <property type="entry name" value="Glyco_hydro_3_C"/>
    <property type="match status" value="1"/>
</dbReference>
<evidence type="ECO:0000256" key="8">
    <source>
        <dbReference type="ARBA" id="ARBA00022801"/>
    </source>
</evidence>
<dbReference type="RefSeq" id="XP_058339627.1">
    <property type="nucleotide sequence ID" value="XM_058489591.1"/>
</dbReference>
<evidence type="ECO:0000256" key="7">
    <source>
        <dbReference type="ARBA" id="ARBA00022729"/>
    </source>
</evidence>
<dbReference type="Gene3D" id="3.40.50.1700">
    <property type="entry name" value="Glycoside hydrolase family 3 C-terminal domain"/>
    <property type="match status" value="1"/>
</dbReference>
<dbReference type="EMBL" id="JARTCD010000057">
    <property type="protein sequence ID" value="KAJ8654713.1"/>
    <property type="molecule type" value="Genomic_DNA"/>
</dbReference>
<comment type="function">
    <text evidence="12">Beta-glucosidases are one of a number of cellulolytic enzymes involved in the degradation of cellulosic biomass. Catalyzes the last step releasing glucose from the inhibitory cellobiose.</text>
</comment>
<keyword evidence="6" id="KW-0964">Secreted</keyword>
<keyword evidence="11" id="KW-0624">Polysaccharide degradation</keyword>
<dbReference type="InterPro" id="IPR013783">
    <property type="entry name" value="Ig-like_fold"/>
</dbReference>
<dbReference type="InterPro" id="IPR002772">
    <property type="entry name" value="Glyco_hydro_3_C"/>
</dbReference>
<keyword evidence="8" id="KW-0378">Hydrolase</keyword>
<dbReference type="InterPro" id="IPR026891">
    <property type="entry name" value="Fn3-like"/>
</dbReference>
<evidence type="ECO:0000256" key="11">
    <source>
        <dbReference type="ARBA" id="ARBA00023326"/>
    </source>
</evidence>
<evidence type="ECO:0000256" key="12">
    <source>
        <dbReference type="ARBA" id="ARBA00024983"/>
    </source>
</evidence>